<protein>
    <submittedName>
        <fullName evidence="2">Uncharacterized protein</fullName>
    </submittedName>
</protein>
<dbReference type="Proteomes" id="UP001221757">
    <property type="component" value="Unassembled WGS sequence"/>
</dbReference>
<reference evidence="2" key="1">
    <citation type="submission" date="2023-03" db="EMBL/GenBank/DDBJ databases">
        <title>Massive genome expansion in bonnet fungi (Mycena s.s.) driven by repeated elements and novel gene families across ecological guilds.</title>
        <authorList>
            <consortium name="Lawrence Berkeley National Laboratory"/>
            <person name="Harder C.B."/>
            <person name="Miyauchi S."/>
            <person name="Viragh M."/>
            <person name="Kuo A."/>
            <person name="Thoen E."/>
            <person name="Andreopoulos B."/>
            <person name="Lu D."/>
            <person name="Skrede I."/>
            <person name="Drula E."/>
            <person name="Henrissat B."/>
            <person name="Morin E."/>
            <person name="Kohler A."/>
            <person name="Barry K."/>
            <person name="LaButti K."/>
            <person name="Morin E."/>
            <person name="Salamov A."/>
            <person name="Lipzen A."/>
            <person name="Mereny Z."/>
            <person name="Hegedus B."/>
            <person name="Baldrian P."/>
            <person name="Stursova M."/>
            <person name="Weitz H."/>
            <person name="Taylor A."/>
            <person name="Grigoriev I.V."/>
            <person name="Nagy L.G."/>
            <person name="Martin F."/>
            <person name="Kauserud H."/>
        </authorList>
    </citation>
    <scope>NUCLEOTIDE SEQUENCE</scope>
    <source>
        <strain evidence="2">CBHHK067</strain>
    </source>
</reference>
<accession>A0AAD7DX35</accession>
<feature type="region of interest" description="Disordered" evidence="1">
    <location>
        <begin position="28"/>
        <end position="52"/>
    </location>
</feature>
<keyword evidence="3" id="KW-1185">Reference proteome</keyword>
<evidence type="ECO:0000256" key="1">
    <source>
        <dbReference type="SAM" id="MobiDB-lite"/>
    </source>
</evidence>
<name>A0AAD7DX35_MYCRO</name>
<dbReference type="EMBL" id="JARKIE010000018">
    <property type="protein sequence ID" value="KAJ7701222.1"/>
    <property type="molecule type" value="Genomic_DNA"/>
</dbReference>
<dbReference type="AlphaFoldDB" id="A0AAD7DX35"/>
<feature type="compositionally biased region" description="Pro residues" evidence="1">
    <location>
        <begin position="36"/>
        <end position="46"/>
    </location>
</feature>
<organism evidence="2 3">
    <name type="scientific">Mycena rosella</name>
    <name type="common">Pink bonnet</name>
    <name type="synonym">Agaricus rosellus</name>
    <dbReference type="NCBI Taxonomy" id="1033263"/>
    <lineage>
        <taxon>Eukaryota</taxon>
        <taxon>Fungi</taxon>
        <taxon>Dikarya</taxon>
        <taxon>Basidiomycota</taxon>
        <taxon>Agaricomycotina</taxon>
        <taxon>Agaricomycetes</taxon>
        <taxon>Agaricomycetidae</taxon>
        <taxon>Agaricales</taxon>
        <taxon>Marasmiineae</taxon>
        <taxon>Mycenaceae</taxon>
        <taxon>Mycena</taxon>
    </lineage>
</organism>
<comment type="caution">
    <text evidence="2">The sequence shown here is derived from an EMBL/GenBank/DDBJ whole genome shotgun (WGS) entry which is preliminary data.</text>
</comment>
<sequence length="52" mass="5259">MGNMSLVSSPTVGALSLLNAGVVFVASPIDRDPAGDPKPNPHPAVPPHTDTL</sequence>
<proteinExistence type="predicted"/>
<evidence type="ECO:0000313" key="3">
    <source>
        <dbReference type="Proteomes" id="UP001221757"/>
    </source>
</evidence>
<evidence type="ECO:0000313" key="2">
    <source>
        <dbReference type="EMBL" id="KAJ7701222.1"/>
    </source>
</evidence>
<gene>
    <name evidence="2" type="ORF">B0H17DRAFT_1195501</name>
</gene>